<sequence>MTHTEAPARPTSAVDALANDLMAQLHALDPATAYINGYRTYPNRYADYSPAGTRAERELLEDTLEKLAQLPDADEIDAVTRAAMQERMGLQIEMIDSQVTLLNNIATPAHGIRTLFDLIPTQTAEDWEVAADFLADVPHALSGYQDSLLHSAKHALAPARRQVDTVAGQMRAHASADGFFHTFIAAAPADLDEDLKNRLADGAAAATEAYGNFVTFLTEELDPLARDEDGVGKEYYQLASRYFLGATVDLEETYRWGIQELDRLVAAEEELARNILPEGSEVSVAALRKHFTNDPARKIVGTDALQAWMQEKADTAVAELGKEHFEIPEPVRTIECMIAPTQEGGIYYTPPSDDFSRPGRMWWSVPPATTEFATWIETTTVYHEGVPGHHLQLGLATYYKDLLNDWRRHGCWISGHGEGWALYSEELMHELGYLDDPADYLGMLDAQRFRAARVVFDIGLHLGLRQPEHYGGQIWNAENGREFLDQHFNMSEGEREFEWLRYMGWPGQAPSYKVGQRVWEDIRAEQEELLGADFDLKDFHSRALKLGSVGLDVLREALKAQA</sequence>
<keyword evidence="2" id="KW-1185">Reference proteome</keyword>
<reference evidence="1 2" key="1">
    <citation type="submission" date="2024-09" db="EMBL/GenBank/DDBJ databases">
        <authorList>
            <person name="Sun Q."/>
            <person name="Mori K."/>
        </authorList>
    </citation>
    <scope>NUCLEOTIDE SEQUENCE [LARGE SCALE GENOMIC DNA]</scope>
    <source>
        <strain evidence="1 2">NCAIM B.02604</strain>
    </source>
</reference>
<gene>
    <name evidence="1" type="ORF">ACFFFR_06695</name>
</gene>
<dbReference type="EMBL" id="JBHLUB010000028">
    <property type="protein sequence ID" value="MFC0582070.1"/>
    <property type="molecule type" value="Genomic_DNA"/>
</dbReference>
<comment type="caution">
    <text evidence="1">The sequence shown here is derived from an EMBL/GenBank/DDBJ whole genome shotgun (WGS) entry which is preliminary data.</text>
</comment>
<evidence type="ECO:0000313" key="1">
    <source>
        <dbReference type="EMBL" id="MFC0582070.1"/>
    </source>
</evidence>
<proteinExistence type="predicted"/>
<protein>
    <submittedName>
        <fullName evidence="1">DUF885 domain-containing protein</fullName>
    </submittedName>
</protein>
<dbReference type="RefSeq" id="WP_377458956.1">
    <property type="nucleotide sequence ID" value="NZ_JBHLUB010000028.1"/>
</dbReference>
<dbReference type="InterPro" id="IPR010281">
    <property type="entry name" value="DUF885"/>
</dbReference>
<evidence type="ECO:0000313" key="2">
    <source>
        <dbReference type="Proteomes" id="UP001589862"/>
    </source>
</evidence>
<name>A0ABV6PAC1_9MICC</name>
<accession>A0ABV6PAC1</accession>
<organism evidence="1 2">
    <name type="scientific">Micrococcoides hystricis</name>
    <dbReference type="NCBI Taxonomy" id="1572761"/>
    <lineage>
        <taxon>Bacteria</taxon>
        <taxon>Bacillati</taxon>
        <taxon>Actinomycetota</taxon>
        <taxon>Actinomycetes</taxon>
        <taxon>Micrococcales</taxon>
        <taxon>Micrococcaceae</taxon>
        <taxon>Micrococcoides</taxon>
    </lineage>
</organism>
<dbReference type="Pfam" id="PF05960">
    <property type="entry name" value="DUF885"/>
    <property type="match status" value="1"/>
</dbReference>
<dbReference type="PANTHER" id="PTHR33361">
    <property type="entry name" value="GLR0591 PROTEIN"/>
    <property type="match status" value="1"/>
</dbReference>
<dbReference type="Proteomes" id="UP001589862">
    <property type="component" value="Unassembled WGS sequence"/>
</dbReference>
<dbReference type="PANTHER" id="PTHR33361:SF2">
    <property type="entry name" value="DUF885 DOMAIN-CONTAINING PROTEIN"/>
    <property type="match status" value="1"/>
</dbReference>